<dbReference type="EC" id="3.1.13.-" evidence="5"/>
<dbReference type="GO" id="GO:0008408">
    <property type="term" value="F:3'-5' exonuclease activity"/>
    <property type="evidence" value="ECO:0007669"/>
    <property type="project" value="TreeGrafter"/>
</dbReference>
<proteinExistence type="inferred from homology"/>
<dbReference type="PANTHER" id="PTHR30231">
    <property type="entry name" value="DNA POLYMERASE III SUBUNIT EPSILON"/>
    <property type="match status" value="1"/>
</dbReference>
<dbReference type="AlphaFoldDB" id="A0A0S2DVD5"/>
<dbReference type="InterPro" id="IPR013520">
    <property type="entry name" value="Ribonucl_H"/>
</dbReference>
<feature type="active site" description="Proton donor/acceptor" evidence="5">
    <location>
        <position position="188"/>
    </location>
</feature>
<comment type="subunit">
    <text evidence="5">Homodimer.</text>
</comment>
<dbReference type="Pfam" id="PF00929">
    <property type="entry name" value="RNase_T"/>
    <property type="match status" value="1"/>
</dbReference>
<keyword evidence="1 5" id="KW-0819">tRNA processing</keyword>
<keyword evidence="5" id="KW-0479">Metal-binding</keyword>
<comment type="cofactor">
    <cofactor evidence="5">
        <name>Mg(2+)</name>
        <dbReference type="ChEBI" id="CHEBI:18420"/>
    </cofactor>
    <text evidence="5">Binds two Mg(2+) per subunit. The active form of the enzyme binds two Mg(2+) ions in its active site. The first Mg(2+) forms only one salt bridge with the protein.</text>
</comment>
<dbReference type="SMART" id="SM00479">
    <property type="entry name" value="EXOIII"/>
    <property type="match status" value="1"/>
</dbReference>
<evidence type="ECO:0000256" key="3">
    <source>
        <dbReference type="ARBA" id="ARBA00022801"/>
    </source>
</evidence>
<comment type="similarity">
    <text evidence="5">Belongs to the RNase T family.</text>
</comment>
<evidence type="ECO:0000259" key="6">
    <source>
        <dbReference type="SMART" id="SM00479"/>
    </source>
</evidence>
<feature type="site" description="Important for substrate binding and specificity" evidence="5">
    <location>
        <position position="36"/>
    </location>
</feature>
<dbReference type="SUPFAM" id="SSF53098">
    <property type="entry name" value="Ribonuclease H-like"/>
    <property type="match status" value="1"/>
</dbReference>
<feature type="site" description="Important for substrate binding and specificity" evidence="5">
    <location>
        <position position="131"/>
    </location>
</feature>
<comment type="function">
    <text evidence="5">Trims short 3' overhangs of a variety of RNA species, leaving a one or two nucleotide 3' overhang. Responsible for the end-turnover of tRNA: specifically removes the terminal AMP residue from uncharged tRNA (tRNA-C-C-A). Also appears to be involved in tRNA biosynthesis.</text>
</comment>
<dbReference type="Proteomes" id="UP000060787">
    <property type="component" value="Chromosome"/>
</dbReference>
<dbReference type="EMBL" id="CP011129">
    <property type="protein sequence ID" value="ALN80096.1"/>
    <property type="molecule type" value="Genomic_DNA"/>
</dbReference>
<keyword evidence="4 5" id="KW-0269">Exonuclease</keyword>
<accession>A0A0S2DVD5</accession>
<dbReference type="GO" id="GO:0045004">
    <property type="term" value="P:DNA replication proofreading"/>
    <property type="evidence" value="ECO:0007669"/>
    <property type="project" value="TreeGrafter"/>
</dbReference>
<evidence type="ECO:0000256" key="1">
    <source>
        <dbReference type="ARBA" id="ARBA00022694"/>
    </source>
</evidence>
<dbReference type="PANTHER" id="PTHR30231:SF2">
    <property type="entry name" value="RIBONUCLEASE T"/>
    <property type="match status" value="1"/>
</dbReference>
<dbReference type="GO" id="GO:0003676">
    <property type="term" value="F:nucleic acid binding"/>
    <property type="evidence" value="ECO:0007669"/>
    <property type="project" value="InterPro"/>
</dbReference>
<dbReference type="GO" id="GO:0005829">
    <property type="term" value="C:cytosol"/>
    <property type="evidence" value="ECO:0007669"/>
    <property type="project" value="TreeGrafter"/>
</dbReference>
<feature type="binding site" evidence="5">
    <location>
        <position position="32"/>
    </location>
    <ligand>
        <name>Mg(2+)</name>
        <dbReference type="ChEBI" id="CHEBI:18420"/>
        <label>2</label>
        <note>catalytic</note>
    </ligand>
</feature>
<dbReference type="RefSeq" id="WP_057917507.1">
    <property type="nucleotide sequence ID" value="NZ_CP011129.1"/>
</dbReference>
<feature type="site" description="Important for substrate binding and specificity" evidence="5">
    <location>
        <position position="153"/>
    </location>
</feature>
<dbReference type="PATRIC" id="fig|84531.7.peg.1531"/>
<dbReference type="STRING" id="84531.LA76x_1952"/>
<feature type="binding site" evidence="5">
    <location>
        <position position="193"/>
    </location>
    <ligand>
        <name>Mg(2+)</name>
        <dbReference type="ChEBI" id="CHEBI:18420"/>
        <label>2</label>
        <note>catalytic</note>
    </ligand>
</feature>
<feature type="binding site" evidence="5">
    <location>
        <position position="188"/>
    </location>
    <ligand>
        <name>Mg(2+)</name>
        <dbReference type="ChEBI" id="CHEBI:18420"/>
        <label>2</label>
        <note>catalytic</note>
    </ligand>
</feature>
<keyword evidence="3 5" id="KW-0378">Hydrolase</keyword>
<dbReference type="GO" id="GO:0016896">
    <property type="term" value="F:RNA exonuclease activity, producing 5'-phosphomonoesters"/>
    <property type="evidence" value="ECO:0007669"/>
    <property type="project" value="UniProtKB-UniRule"/>
</dbReference>
<name>A0A0S2DVD5_LYSAN</name>
<dbReference type="InterPro" id="IPR005987">
    <property type="entry name" value="RNase_T"/>
</dbReference>
<keyword evidence="5" id="KW-0460">Magnesium</keyword>
<dbReference type="GO" id="GO:0008033">
    <property type="term" value="P:tRNA processing"/>
    <property type="evidence" value="ECO:0007669"/>
    <property type="project" value="UniProtKB-KW"/>
</dbReference>
<evidence type="ECO:0000313" key="8">
    <source>
        <dbReference type="Proteomes" id="UP000060787"/>
    </source>
</evidence>
<dbReference type="HAMAP" id="MF_00157">
    <property type="entry name" value="RNase_T"/>
    <property type="match status" value="1"/>
</dbReference>
<evidence type="ECO:0000256" key="4">
    <source>
        <dbReference type="ARBA" id="ARBA00022839"/>
    </source>
</evidence>
<evidence type="ECO:0000256" key="2">
    <source>
        <dbReference type="ARBA" id="ARBA00022722"/>
    </source>
</evidence>
<organism evidence="7 8">
    <name type="scientific">Lysobacter antibioticus</name>
    <dbReference type="NCBI Taxonomy" id="84531"/>
    <lineage>
        <taxon>Bacteria</taxon>
        <taxon>Pseudomonadati</taxon>
        <taxon>Pseudomonadota</taxon>
        <taxon>Gammaproteobacteria</taxon>
        <taxon>Lysobacterales</taxon>
        <taxon>Lysobacteraceae</taxon>
        <taxon>Lysobacter</taxon>
    </lineage>
</organism>
<dbReference type="Gene3D" id="3.30.420.10">
    <property type="entry name" value="Ribonuclease H-like superfamily/Ribonuclease H"/>
    <property type="match status" value="1"/>
</dbReference>
<feature type="binding site" evidence="5">
    <location>
        <position position="30"/>
    </location>
    <ligand>
        <name>Mg(2+)</name>
        <dbReference type="ChEBI" id="CHEBI:18420"/>
        <label>1</label>
        <note>catalytic</note>
    </ligand>
</feature>
<dbReference type="KEGG" id="laq:GLA29479_1552"/>
<dbReference type="NCBIfam" id="TIGR01298">
    <property type="entry name" value="RNaseT"/>
    <property type="match status" value="1"/>
</dbReference>
<comment type="caution">
    <text evidence="5">Lacks conserved residue(s) required for the propagation of feature annotation.</text>
</comment>
<dbReference type="InterPro" id="IPR012337">
    <property type="entry name" value="RNaseH-like_sf"/>
</dbReference>
<evidence type="ECO:0000256" key="5">
    <source>
        <dbReference type="HAMAP-Rule" id="MF_00157"/>
    </source>
</evidence>
<dbReference type="OrthoDB" id="9778264at2"/>
<sequence>MIETGPTPSIAPAAPTLANRFRGYLPVVVDVETGGFDWNKHALLEIAVQPLELDADGRLVPGPMSSAHVVPAPGTLIDPKSLEVTGIDIDHPFRDAKPERQALESVFAPVREALKRQGCQRAILVGHNAHFDLNFLNAAVARSGHKRNPFHPFSVFDTVTLAGVAYGQTVLARALQAAELEWNAQDAHSAVYDTERTAQLFCKIVNAWPQRGISAP</sequence>
<dbReference type="KEGG" id="lab:LA76x_1952"/>
<keyword evidence="8" id="KW-1185">Reference proteome</keyword>
<reference evidence="7 8" key="1">
    <citation type="journal article" date="2015" name="BMC Genomics">
        <title>Comparative genomics and metabolic profiling of the genus Lysobacter.</title>
        <authorList>
            <person name="de Bruijn I."/>
            <person name="Cheng X."/>
            <person name="de Jager V."/>
            <person name="Exposito R.G."/>
            <person name="Watrous J."/>
            <person name="Patel N."/>
            <person name="Postma J."/>
            <person name="Dorrestein P.C."/>
            <person name="Kobayashi D."/>
            <person name="Raaijmakers J.M."/>
        </authorList>
    </citation>
    <scope>NUCLEOTIDE SEQUENCE [LARGE SCALE GENOMIC DNA]</scope>
    <source>
        <strain evidence="7 8">76</strain>
    </source>
</reference>
<keyword evidence="2 5" id="KW-0540">Nuclease</keyword>
<gene>
    <name evidence="5 7" type="primary">rnt</name>
    <name evidence="7" type="ORF">LA76x_1952</name>
</gene>
<dbReference type="eggNOG" id="COG0847">
    <property type="taxonomic scope" value="Bacteria"/>
</dbReference>
<dbReference type="InterPro" id="IPR036397">
    <property type="entry name" value="RNaseH_sf"/>
</dbReference>
<feature type="binding site" evidence="5">
    <location>
        <position position="30"/>
    </location>
    <ligand>
        <name>Mg(2+)</name>
        <dbReference type="ChEBI" id="CHEBI:18420"/>
        <label>2</label>
        <note>catalytic</note>
    </ligand>
</feature>
<protein>
    <recommendedName>
        <fullName evidence="5">Ribonuclease T</fullName>
        <ecNumber evidence="5">3.1.13.-</ecNumber>
    </recommendedName>
    <alternativeName>
        <fullName evidence="5">Exoribonuclease T</fullName>
        <shortName evidence="5">RNase T</shortName>
    </alternativeName>
</protein>
<dbReference type="GO" id="GO:0000287">
    <property type="term" value="F:magnesium ion binding"/>
    <property type="evidence" value="ECO:0007669"/>
    <property type="project" value="UniProtKB-UniRule"/>
</dbReference>
<evidence type="ECO:0000313" key="7">
    <source>
        <dbReference type="EMBL" id="ALN80096.1"/>
    </source>
</evidence>
<feature type="domain" description="Exonuclease" evidence="6">
    <location>
        <begin position="25"/>
        <end position="210"/>
    </location>
</feature>